<accession>A0ABQ8S3R5</accession>
<dbReference type="InterPro" id="IPR002110">
    <property type="entry name" value="Ankyrin_rpt"/>
</dbReference>
<keyword evidence="2" id="KW-0677">Repeat</keyword>
<keyword evidence="4" id="KW-0407">Ion channel</keyword>
<keyword evidence="1" id="KW-0813">Transport</keyword>
<gene>
    <name evidence="7" type="ORF">ANN_24682</name>
</gene>
<dbReference type="PANTHER" id="PTHR10117:SF54">
    <property type="entry name" value="TRANSIENT RECEPTOR POTENTIAL-GAMMA PROTEIN"/>
    <property type="match status" value="1"/>
</dbReference>
<evidence type="ECO:0000256" key="2">
    <source>
        <dbReference type="ARBA" id="ARBA00022737"/>
    </source>
</evidence>
<evidence type="ECO:0000256" key="1">
    <source>
        <dbReference type="ARBA" id="ARBA00022448"/>
    </source>
</evidence>
<dbReference type="InterPro" id="IPR013555">
    <property type="entry name" value="TRP_dom"/>
</dbReference>
<keyword evidence="3" id="KW-0406">Ion transport</keyword>
<organism evidence="7 8">
    <name type="scientific">Periplaneta americana</name>
    <name type="common">American cockroach</name>
    <name type="synonym">Blatta americana</name>
    <dbReference type="NCBI Taxonomy" id="6978"/>
    <lineage>
        <taxon>Eukaryota</taxon>
        <taxon>Metazoa</taxon>
        <taxon>Ecdysozoa</taxon>
        <taxon>Arthropoda</taxon>
        <taxon>Hexapoda</taxon>
        <taxon>Insecta</taxon>
        <taxon>Pterygota</taxon>
        <taxon>Neoptera</taxon>
        <taxon>Polyneoptera</taxon>
        <taxon>Dictyoptera</taxon>
        <taxon>Blattodea</taxon>
        <taxon>Blattoidea</taxon>
        <taxon>Blattidae</taxon>
        <taxon>Blattinae</taxon>
        <taxon>Periplaneta</taxon>
    </lineage>
</organism>
<name>A0ABQ8S3R5_PERAM</name>
<evidence type="ECO:0000313" key="7">
    <source>
        <dbReference type="EMBL" id="KAJ4428637.1"/>
    </source>
</evidence>
<dbReference type="Gene3D" id="1.25.40.20">
    <property type="entry name" value="Ankyrin repeat-containing domain"/>
    <property type="match status" value="1"/>
</dbReference>
<evidence type="ECO:0000313" key="8">
    <source>
        <dbReference type="Proteomes" id="UP001148838"/>
    </source>
</evidence>
<dbReference type="PROSITE" id="PS50088">
    <property type="entry name" value="ANK_REPEAT"/>
    <property type="match status" value="2"/>
</dbReference>
<reference evidence="7 8" key="1">
    <citation type="journal article" date="2022" name="Allergy">
        <title>Genome assembly and annotation of Periplaneta americana reveal a comprehensive cockroach allergen profile.</title>
        <authorList>
            <person name="Wang L."/>
            <person name="Xiong Q."/>
            <person name="Saelim N."/>
            <person name="Wang L."/>
            <person name="Nong W."/>
            <person name="Wan A.T."/>
            <person name="Shi M."/>
            <person name="Liu X."/>
            <person name="Cao Q."/>
            <person name="Hui J.H.L."/>
            <person name="Sookrung N."/>
            <person name="Leung T.F."/>
            <person name="Tungtrongchitr A."/>
            <person name="Tsui S.K.W."/>
        </authorList>
    </citation>
    <scope>NUCLEOTIDE SEQUENCE [LARGE SCALE GENOMIC DNA]</scope>
    <source>
        <strain evidence="7">PWHHKU_190912</strain>
    </source>
</reference>
<dbReference type="Proteomes" id="UP001148838">
    <property type="component" value="Unassembled WGS sequence"/>
</dbReference>
<feature type="repeat" description="ANK" evidence="5">
    <location>
        <begin position="5"/>
        <end position="27"/>
    </location>
</feature>
<evidence type="ECO:0000256" key="4">
    <source>
        <dbReference type="ARBA" id="ARBA00023303"/>
    </source>
</evidence>
<evidence type="ECO:0000259" key="6">
    <source>
        <dbReference type="SMART" id="SM01420"/>
    </source>
</evidence>
<dbReference type="SUPFAM" id="SSF48403">
    <property type="entry name" value="Ankyrin repeat"/>
    <property type="match status" value="1"/>
</dbReference>
<dbReference type="SMART" id="SM00248">
    <property type="entry name" value="ANK"/>
    <property type="match status" value="2"/>
</dbReference>
<feature type="domain" description="Transient receptor ion channel" evidence="6">
    <location>
        <begin position="111"/>
        <end position="178"/>
    </location>
</feature>
<evidence type="ECO:0000256" key="5">
    <source>
        <dbReference type="PROSITE-ProRule" id="PRU00023"/>
    </source>
</evidence>
<evidence type="ECO:0000256" key="3">
    <source>
        <dbReference type="ARBA" id="ARBA00023065"/>
    </source>
</evidence>
<sequence length="204" mass="22647">MFMLQGVSALHIAIKNHDAKMVEFLLETPNILIGDCVLCAVEENQISILSMILDKLAATDPKLEFMGCTDSVCFMMGTTPLILAAKSGHYEMIGMLLERGHTIEKPHHPQCSCTDCKCVHGEKTILLKGERTAKQLLNVYQALINPAYICQSSVDPILSAFVLNNELKACAAKDHVFREMYLELARKARTFAVELIGEIFCTKV</sequence>
<protein>
    <recommendedName>
        <fullName evidence="6">Transient receptor ion channel domain-containing protein</fullName>
    </recommendedName>
</protein>
<feature type="repeat" description="ANK" evidence="5">
    <location>
        <begin position="76"/>
        <end position="108"/>
    </location>
</feature>
<dbReference type="InterPro" id="IPR002153">
    <property type="entry name" value="TRPC_channel"/>
</dbReference>
<dbReference type="PANTHER" id="PTHR10117">
    <property type="entry name" value="TRANSIENT RECEPTOR POTENTIAL CHANNEL"/>
    <property type="match status" value="1"/>
</dbReference>
<dbReference type="SMART" id="SM01420">
    <property type="entry name" value="TRP_2"/>
    <property type="match status" value="1"/>
</dbReference>
<keyword evidence="8" id="KW-1185">Reference proteome</keyword>
<proteinExistence type="predicted"/>
<dbReference type="Pfam" id="PF12796">
    <property type="entry name" value="Ank_2"/>
    <property type="match status" value="1"/>
</dbReference>
<dbReference type="PROSITE" id="PS50297">
    <property type="entry name" value="ANK_REP_REGION"/>
    <property type="match status" value="2"/>
</dbReference>
<dbReference type="InterPro" id="IPR036770">
    <property type="entry name" value="Ankyrin_rpt-contain_sf"/>
</dbReference>
<comment type="caution">
    <text evidence="7">The sequence shown here is derived from an EMBL/GenBank/DDBJ whole genome shotgun (WGS) entry which is preliminary data.</text>
</comment>
<dbReference type="EMBL" id="JAJSOF020000037">
    <property type="protein sequence ID" value="KAJ4428637.1"/>
    <property type="molecule type" value="Genomic_DNA"/>
</dbReference>
<keyword evidence="5" id="KW-0040">ANK repeat</keyword>
<dbReference type="Pfam" id="PF08344">
    <property type="entry name" value="TRP_2"/>
    <property type="match status" value="1"/>
</dbReference>